<keyword evidence="5" id="KW-0472">Membrane</keyword>
<dbReference type="InterPro" id="IPR029055">
    <property type="entry name" value="Ntn_hydrolases_N"/>
</dbReference>
<keyword evidence="5" id="KW-1133">Transmembrane helix</keyword>
<organism evidence="6 7">
    <name type="scientific">Mizuhopecten yessoensis</name>
    <name type="common">Japanese scallop</name>
    <name type="synonym">Patinopecten yessoensis</name>
    <dbReference type="NCBI Taxonomy" id="6573"/>
    <lineage>
        <taxon>Eukaryota</taxon>
        <taxon>Metazoa</taxon>
        <taxon>Spiralia</taxon>
        <taxon>Lophotrochozoa</taxon>
        <taxon>Mollusca</taxon>
        <taxon>Bivalvia</taxon>
        <taxon>Autobranchia</taxon>
        <taxon>Pteriomorphia</taxon>
        <taxon>Pectinida</taxon>
        <taxon>Pectinoidea</taxon>
        <taxon>Pectinidae</taxon>
        <taxon>Mizuhopecten</taxon>
    </lineage>
</organism>
<dbReference type="Gene3D" id="3.60.20.10">
    <property type="entry name" value="Glutamine Phosphoribosylpyrophosphate, subunit 1, domain 1"/>
    <property type="match status" value="1"/>
</dbReference>
<dbReference type="InterPro" id="IPR001353">
    <property type="entry name" value="Proteasome_sua/b"/>
</dbReference>
<dbReference type="GO" id="GO:0051603">
    <property type="term" value="P:proteolysis involved in protein catabolic process"/>
    <property type="evidence" value="ECO:0007669"/>
    <property type="project" value="InterPro"/>
</dbReference>
<dbReference type="PROSITE" id="PS51476">
    <property type="entry name" value="PROTEASOME_BETA_2"/>
    <property type="match status" value="1"/>
</dbReference>
<dbReference type="AlphaFoldDB" id="A0A210QRX2"/>
<feature type="transmembrane region" description="Helical" evidence="5">
    <location>
        <begin position="12"/>
        <end position="31"/>
    </location>
</feature>
<dbReference type="PANTHER" id="PTHR32194:SF2">
    <property type="entry name" value="PROTEASOME SUBUNIT BETA TYPE-1"/>
    <property type="match status" value="1"/>
</dbReference>
<keyword evidence="3 4" id="KW-0539">Nucleus</keyword>
<comment type="subcellular location">
    <subcellularLocation>
        <location evidence="4">Cytoplasm</location>
    </subcellularLocation>
    <subcellularLocation>
        <location evidence="4">Nucleus</location>
    </subcellularLocation>
</comment>
<gene>
    <name evidence="6" type="ORF">KP79_PYT03849</name>
</gene>
<dbReference type="SUPFAM" id="SSF56235">
    <property type="entry name" value="N-terminal nucleophile aminohydrolases (Ntn hydrolases)"/>
    <property type="match status" value="1"/>
</dbReference>
<keyword evidence="1 4" id="KW-0963">Cytoplasm</keyword>
<dbReference type="FunFam" id="3.60.20.10:FF:000027">
    <property type="entry name" value="Proteasome subunit beta type-6"/>
    <property type="match status" value="1"/>
</dbReference>
<proteinExistence type="inferred from homology"/>
<dbReference type="GO" id="GO:0005839">
    <property type="term" value="C:proteasome core complex"/>
    <property type="evidence" value="ECO:0007669"/>
    <property type="project" value="InterPro"/>
</dbReference>
<evidence type="ECO:0000313" key="6">
    <source>
        <dbReference type="EMBL" id="OWF51493.1"/>
    </source>
</evidence>
<protein>
    <recommendedName>
        <fullName evidence="4">Proteasome subunit beta</fullName>
    </recommendedName>
</protein>
<dbReference type="PROSITE" id="PS00854">
    <property type="entry name" value="PROTEASOME_BETA_1"/>
    <property type="match status" value="1"/>
</dbReference>
<reference evidence="6 7" key="1">
    <citation type="journal article" date="2017" name="Nat. Ecol. Evol.">
        <title>Scallop genome provides insights into evolution of bilaterian karyotype and development.</title>
        <authorList>
            <person name="Wang S."/>
            <person name="Zhang J."/>
            <person name="Jiao W."/>
            <person name="Li J."/>
            <person name="Xun X."/>
            <person name="Sun Y."/>
            <person name="Guo X."/>
            <person name="Huan P."/>
            <person name="Dong B."/>
            <person name="Zhang L."/>
            <person name="Hu X."/>
            <person name="Sun X."/>
            <person name="Wang J."/>
            <person name="Zhao C."/>
            <person name="Wang Y."/>
            <person name="Wang D."/>
            <person name="Huang X."/>
            <person name="Wang R."/>
            <person name="Lv J."/>
            <person name="Li Y."/>
            <person name="Zhang Z."/>
            <person name="Liu B."/>
            <person name="Lu W."/>
            <person name="Hui Y."/>
            <person name="Liang J."/>
            <person name="Zhou Z."/>
            <person name="Hou R."/>
            <person name="Li X."/>
            <person name="Liu Y."/>
            <person name="Li H."/>
            <person name="Ning X."/>
            <person name="Lin Y."/>
            <person name="Zhao L."/>
            <person name="Xing Q."/>
            <person name="Dou J."/>
            <person name="Li Y."/>
            <person name="Mao J."/>
            <person name="Guo H."/>
            <person name="Dou H."/>
            <person name="Li T."/>
            <person name="Mu C."/>
            <person name="Jiang W."/>
            <person name="Fu Q."/>
            <person name="Fu X."/>
            <person name="Miao Y."/>
            <person name="Liu J."/>
            <person name="Yu Q."/>
            <person name="Li R."/>
            <person name="Liao H."/>
            <person name="Li X."/>
            <person name="Kong Y."/>
            <person name="Jiang Z."/>
            <person name="Chourrout D."/>
            <person name="Li R."/>
            <person name="Bao Z."/>
        </authorList>
    </citation>
    <scope>NUCLEOTIDE SEQUENCE [LARGE SCALE GENOMIC DNA]</scope>
    <source>
        <strain evidence="6 7">PY_sf001</strain>
    </source>
</reference>
<dbReference type="EMBL" id="NEDP02002241">
    <property type="protein sequence ID" value="OWF51493.1"/>
    <property type="molecule type" value="Genomic_DNA"/>
</dbReference>
<evidence type="ECO:0000256" key="5">
    <source>
        <dbReference type="SAM" id="Phobius"/>
    </source>
</evidence>
<comment type="subunit">
    <text evidence="4">Component of the proteasome complex.</text>
</comment>
<name>A0A210QRX2_MIZYE</name>
<dbReference type="Pfam" id="PF00227">
    <property type="entry name" value="Proteasome"/>
    <property type="match status" value="1"/>
</dbReference>
<keyword evidence="7" id="KW-1185">Reference proteome</keyword>
<dbReference type="InterPro" id="IPR016050">
    <property type="entry name" value="Proteasome_bsu_CS"/>
</dbReference>
<dbReference type="PANTHER" id="PTHR32194">
    <property type="entry name" value="METALLOPROTEASE TLDD"/>
    <property type="match status" value="1"/>
</dbReference>
<comment type="caution">
    <text evidence="6">The sequence shown here is derived from an EMBL/GenBank/DDBJ whole genome shotgun (WGS) entry which is preliminary data.</text>
</comment>
<comment type="similarity">
    <text evidence="4">Belongs to the peptidase T1B family.</text>
</comment>
<evidence type="ECO:0000256" key="2">
    <source>
        <dbReference type="ARBA" id="ARBA00022942"/>
    </source>
</evidence>
<dbReference type="InterPro" id="IPR023333">
    <property type="entry name" value="Proteasome_suB-type"/>
</dbReference>
<evidence type="ECO:0000313" key="7">
    <source>
        <dbReference type="Proteomes" id="UP000242188"/>
    </source>
</evidence>
<dbReference type="CDD" id="cd03757">
    <property type="entry name" value="proteasome_beta_type_1"/>
    <property type="match status" value="1"/>
</dbReference>
<dbReference type="STRING" id="6573.A0A210QRX2"/>
<accession>A0A210QRX2</accession>
<sequence length="297" mass="33299">MNFNLRGRKKNKLMVCTILHCFKSFLLFYFFSYKQEVVYHVIFFEIRRNSHCHDGLNITDSYIMSVLAAPGLGDTYGSDRPKEVYFSPYAQNGGTTLAVAGNDFSVIASDTRLSEGFSIHSRTNPKTVQLTGNTVLASCGFFGDVLTLVKILKARLKIYEQDHHQKMSTTAISAMLSTMLYHKRFFPYYTDNIVAGLDNEGRGCVYSFDPVGSYERESFRAGGSASSMMQPYLDNRIGHRNNPNPPKGPLTKEQAVKLIKDAFIAATERDIYTGDGVVIHVITKDGIETESFGLRND</sequence>
<keyword evidence="5" id="KW-0812">Transmembrane</keyword>
<dbReference type="OrthoDB" id="268479at2759"/>
<evidence type="ECO:0000256" key="3">
    <source>
        <dbReference type="ARBA" id="ARBA00023242"/>
    </source>
</evidence>
<keyword evidence="2 4" id="KW-0647">Proteasome</keyword>
<dbReference type="Proteomes" id="UP000242188">
    <property type="component" value="Unassembled WGS sequence"/>
</dbReference>
<evidence type="ECO:0000256" key="4">
    <source>
        <dbReference type="RuleBase" id="RU004203"/>
    </source>
</evidence>
<dbReference type="GO" id="GO:0005737">
    <property type="term" value="C:cytoplasm"/>
    <property type="evidence" value="ECO:0007669"/>
    <property type="project" value="UniProtKB-SubCell"/>
</dbReference>
<dbReference type="GO" id="GO:0005634">
    <property type="term" value="C:nucleus"/>
    <property type="evidence" value="ECO:0007669"/>
    <property type="project" value="UniProtKB-SubCell"/>
</dbReference>
<comment type="function">
    <text evidence="4">Component of the proteasome, a multicatalytic proteinase complex which is characterized by its ability to cleave peptides with Arg, Phe, Tyr, Leu, and Glu adjacent to the leaving group at neutral or slightly basic pH. The proteasome has an ATP-dependent proteolytic activity.</text>
</comment>
<evidence type="ECO:0000256" key="1">
    <source>
        <dbReference type="ARBA" id="ARBA00022490"/>
    </source>
</evidence>